<reference evidence="2" key="1">
    <citation type="submission" date="2023-07" db="EMBL/GenBank/DDBJ databases">
        <title>Whole genome shotgun sequence of Streptomyces cacaoi subsp. asoensis NBRC 13813.</title>
        <authorList>
            <person name="Komaki H."/>
            <person name="Tamura T."/>
        </authorList>
    </citation>
    <scope>NUCLEOTIDE SEQUENCE [LARGE SCALE GENOMIC DNA]</scope>
    <source>
        <strain evidence="2">NBRC 13813</strain>
    </source>
</reference>
<evidence type="ECO:0000313" key="2">
    <source>
        <dbReference type="Proteomes" id="UP000649259"/>
    </source>
</evidence>
<evidence type="ECO:0000313" key="1">
    <source>
        <dbReference type="EMBL" id="GHI62360.1"/>
    </source>
</evidence>
<organism evidence="1 2">
    <name type="scientific">Streptomyces asoensis</name>
    <dbReference type="NCBI Taxonomy" id="249586"/>
    <lineage>
        <taxon>Bacteria</taxon>
        <taxon>Bacillati</taxon>
        <taxon>Actinomycetota</taxon>
        <taxon>Actinomycetes</taxon>
        <taxon>Kitasatosporales</taxon>
        <taxon>Streptomycetaceae</taxon>
        <taxon>Streptomyces</taxon>
    </lineage>
</organism>
<accession>A0ABQ3S2K3</accession>
<sequence>MSLLRVGVALLLFSEAPSIPHPASERDIVEATTAMAIRRIRGLTSGAFRCDPDMGAACWTQVSEKDNAAAPIGVKPYYLTK</sequence>
<gene>
    <name evidence="1" type="ORF">Saso_40100</name>
</gene>
<name>A0ABQ3S2K3_9ACTN</name>
<keyword evidence="2" id="KW-1185">Reference proteome</keyword>
<protein>
    <submittedName>
        <fullName evidence="1">Uncharacterized protein</fullName>
    </submittedName>
</protein>
<comment type="caution">
    <text evidence="1">The sequence shown here is derived from an EMBL/GenBank/DDBJ whole genome shotgun (WGS) entry which is preliminary data.</text>
</comment>
<dbReference type="Proteomes" id="UP000649259">
    <property type="component" value="Unassembled WGS sequence"/>
</dbReference>
<proteinExistence type="predicted"/>
<dbReference type="EMBL" id="BNEB01000003">
    <property type="protein sequence ID" value="GHI62360.1"/>
    <property type="molecule type" value="Genomic_DNA"/>
</dbReference>